<feature type="transmembrane region" description="Helical" evidence="1">
    <location>
        <begin position="63"/>
        <end position="86"/>
    </location>
</feature>
<sequence length="140" mass="16252">MNELHKQLWYPLLPLVPIHILAYLCNFTNCFFSAAPSFFGVGFSLLYVGLCFYLLFRFRQNAFWLKFYAIFSLMFFASLCVSYLEISFGNVDSIAFVLSLLFVPAYYGLTGILYLEIMVPCLLLLEGLLCLYFLHKRKSI</sequence>
<protein>
    <submittedName>
        <fullName evidence="2">Uncharacterized protein</fullName>
    </submittedName>
</protein>
<comment type="caution">
    <text evidence="2">The sequence shown here is derived from an EMBL/GenBank/DDBJ whole genome shotgun (WGS) entry which is preliminary data.</text>
</comment>
<evidence type="ECO:0000313" key="2">
    <source>
        <dbReference type="EMBL" id="OUN45845.1"/>
    </source>
</evidence>
<feature type="transmembrane region" description="Helical" evidence="1">
    <location>
        <begin position="106"/>
        <end position="134"/>
    </location>
</feature>
<reference evidence="3" key="1">
    <citation type="submission" date="2017-04" db="EMBL/GenBank/DDBJ databases">
        <title>Function of individual gut microbiota members based on whole genome sequencing of pure cultures obtained from chicken caecum.</title>
        <authorList>
            <person name="Medvecky M."/>
            <person name="Cejkova D."/>
            <person name="Polansky O."/>
            <person name="Karasova D."/>
            <person name="Kubasova T."/>
            <person name="Cizek A."/>
            <person name="Rychlik I."/>
        </authorList>
    </citation>
    <scope>NUCLEOTIDE SEQUENCE [LARGE SCALE GENOMIC DNA]</scope>
    <source>
        <strain evidence="3">An75</strain>
    </source>
</reference>
<dbReference type="EMBL" id="NFHM01000001">
    <property type="protein sequence ID" value="OUN45845.1"/>
    <property type="molecule type" value="Genomic_DNA"/>
</dbReference>
<dbReference type="AlphaFoldDB" id="A0A1Y3UCN6"/>
<keyword evidence="1" id="KW-1133">Transmembrane helix</keyword>
<dbReference type="RefSeq" id="WP_087988532.1">
    <property type="nucleotide sequence ID" value="NZ_JBKYBB010000041.1"/>
</dbReference>
<feature type="transmembrane region" description="Helical" evidence="1">
    <location>
        <begin position="38"/>
        <end position="56"/>
    </location>
</feature>
<organism evidence="2 3">
    <name type="scientific">Anaerotignum lactatifermentans</name>
    <dbReference type="NCBI Taxonomy" id="160404"/>
    <lineage>
        <taxon>Bacteria</taxon>
        <taxon>Bacillati</taxon>
        <taxon>Bacillota</taxon>
        <taxon>Clostridia</taxon>
        <taxon>Lachnospirales</taxon>
        <taxon>Anaerotignaceae</taxon>
        <taxon>Anaerotignum</taxon>
    </lineage>
</organism>
<name>A0A1Y3UCN6_9FIRM</name>
<proteinExistence type="predicted"/>
<evidence type="ECO:0000313" key="3">
    <source>
        <dbReference type="Proteomes" id="UP000195455"/>
    </source>
</evidence>
<evidence type="ECO:0000256" key="1">
    <source>
        <dbReference type="SAM" id="Phobius"/>
    </source>
</evidence>
<keyword evidence="1" id="KW-0812">Transmembrane</keyword>
<accession>A0A1Y3UCN6</accession>
<keyword evidence="1" id="KW-0472">Membrane</keyword>
<gene>
    <name evidence="2" type="ORF">B5G26_02170</name>
</gene>
<dbReference type="Proteomes" id="UP000195455">
    <property type="component" value="Unassembled WGS sequence"/>
</dbReference>
<feature type="transmembrane region" description="Helical" evidence="1">
    <location>
        <begin position="12"/>
        <end position="32"/>
    </location>
</feature>